<comment type="caution">
    <text evidence="2">The sequence shown here is derived from an EMBL/GenBank/DDBJ whole genome shotgun (WGS) entry which is preliminary data.</text>
</comment>
<dbReference type="Proteomes" id="UP001175271">
    <property type="component" value="Unassembled WGS sequence"/>
</dbReference>
<organism evidence="2 3">
    <name type="scientific">Steinernema hermaphroditum</name>
    <dbReference type="NCBI Taxonomy" id="289476"/>
    <lineage>
        <taxon>Eukaryota</taxon>
        <taxon>Metazoa</taxon>
        <taxon>Ecdysozoa</taxon>
        <taxon>Nematoda</taxon>
        <taxon>Chromadorea</taxon>
        <taxon>Rhabditida</taxon>
        <taxon>Tylenchina</taxon>
        <taxon>Panagrolaimomorpha</taxon>
        <taxon>Strongyloidoidea</taxon>
        <taxon>Steinernematidae</taxon>
        <taxon>Steinernema</taxon>
    </lineage>
</organism>
<protein>
    <submittedName>
        <fullName evidence="2">Uncharacterized protein</fullName>
    </submittedName>
</protein>
<evidence type="ECO:0000313" key="2">
    <source>
        <dbReference type="EMBL" id="KAK0393593.1"/>
    </source>
</evidence>
<gene>
    <name evidence="2" type="ORF">QR680_000297</name>
</gene>
<dbReference type="EMBL" id="JAUCMV010000005">
    <property type="protein sequence ID" value="KAK0393593.1"/>
    <property type="molecule type" value="Genomic_DNA"/>
</dbReference>
<evidence type="ECO:0000313" key="3">
    <source>
        <dbReference type="Proteomes" id="UP001175271"/>
    </source>
</evidence>
<reference evidence="2" key="1">
    <citation type="submission" date="2023-06" db="EMBL/GenBank/DDBJ databases">
        <title>Genomic analysis of the entomopathogenic nematode Steinernema hermaphroditum.</title>
        <authorList>
            <person name="Schwarz E.M."/>
            <person name="Heppert J.K."/>
            <person name="Baniya A."/>
            <person name="Schwartz H.T."/>
            <person name="Tan C.-H."/>
            <person name="Antoshechkin I."/>
            <person name="Sternberg P.W."/>
            <person name="Goodrich-Blair H."/>
            <person name="Dillman A.R."/>
        </authorList>
    </citation>
    <scope>NUCLEOTIDE SEQUENCE</scope>
    <source>
        <strain evidence="2">PS9179</strain>
        <tissue evidence="2">Whole animal</tissue>
    </source>
</reference>
<name>A0AA39GU37_9BILA</name>
<sequence length="98" mass="10850">MRPSNVLCIIGFVLMCGEVVSDTECFKYSNGQFAIIKECDYGCVYRFKQSADRSARIDGGCANSRSNKEGCFGGKDGITHCYCTEDRCNQAGYEMPDN</sequence>
<proteinExistence type="predicted"/>
<feature type="signal peptide" evidence="1">
    <location>
        <begin position="1"/>
        <end position="21"/>
    </location>
</feature>
<evidence type="ECO:0000256" key="1">
    <source>
        <dbReference type="SAM" id="SignalP"/>
    </source>
</evidence>
<feature type="chain" id="PRO_5041396202" evidence="1">
    <location>
        <begin position="22"/>
        <end position="98"/>
    </location>
</feature>
<accession>A0AA39GU37</accession>
<keyword evidence="1" id="KW-0732">Signal</keyword>
<dbReference type="AlphaFoldDB" id="A0AA39GU37"/>
<keyword evidence="3" id="KW-1185">Reference proteome</keyword>